<name>A0ACC3Z2T6_COLTU</name>
<evidence type="ECO:0000313" key="2">
    <source>
        <dbReference type="Proteomes" id="UP000805649"/>
    </source>
</evidence>
<reference evidence="1 2" key="1">
    <citation type="journal article" date="2020" name="Phytopathology">
        <title>Genome Sequence Resources of Colletotrichum truncatum, C. plurivorum, C. musicola, and C. sojae: Four Species Pathogenic to Soybean (Glycine max).</title>
        <authorList>
            <person name="Rogerio F."/>
            <person name="Boufleur T.R."/>
            <person name="Ciampi-Guillardi M."/>
            <person name="Sukno S.A."/>
            <person name="Thon M.R."/>
            <person name="Massola Junior N.S."/>
            <person name="Baroncelli R."/>
        </authorList>
    </citation>
    <scope>NUCLEOTIDE SEQUENCE [LARGE SCALE GENOMIC DNA]</scope>
    <source>
        <strain evidence="1 2">CMES1059</strain>
    </source>
</reference>
<sequence length="410" mass="45922">MALAPVVEELLKHARKYDSYVASGRQFPSNRKDDEEYVEARQAVIDGAQLLRMSAMTTDQRLHQYMTRAYDVAVMRVLNEVDIANAVPVEGITFSDLSLAVGIHERALVKIIRSAICHGIFCEPTPSFVKHTEVSEMFRIPGIRSLCKFTIDTVLPSMEKLLDAAKKWDGSQDPSHSAFNIAHNTTGPMNKFPDEACFKAIMSAADAKGLSSYPLWQEIDKPGALFVDVGGNHGYAALAIAKATKHISFVVEDMPSIIETANKQEHQPGGVLVDPEAGHRLKLNPYDIFSGPQPVTGADIYFFRAVFHNWSDIKCQEILRNILPALKPGAHVVICDIVLPDRCDITYEQHYSRISDLAMYALHNAWERSAAEWKDLFASVDNGFQVQEMYTLWPGSYQKFIHLIWKPSEP</sequence>
<dbReference type="Proteomes" id="UP000805649">
    <property type="component" value="Unassembled WGS sequence"/>
</dbReference>
<protein>
    <submittedName>
        <fullName evidence="1">O-methyltransferase</fullName>
    </submittedName>
</protein>
<gene>
    <name evidence="1" type="ORF">CTRU02_205017</name>
</gene>
<comment type="caution">
    <text evidence="1">The sequence shown here is derived from an EMBL/GenBank/DDBJ whole genome shotgun (WGS) entry which is preliminary data.</text>
</comment>
<dbReference type="EMBL" id="VUJX02000003">
    <property type="protein sequence ID" value="KAL0938407.1"/>
    <property type="molecule type" value="Genomic_DNA"/>
</dbReference>
<accession>A0ACC3Z2T6</accession>
<proteinExistence type="predicted"/>
<evidence type="ECO:0000313" key="1">
    <source>
        <dbReference type="EMBL" id="KAL0938407.1"/>
    </source>
</evidence>
<organism evidence="1 2">
    <name type="scientific">Colletotrichum truncatum</name>
    <name type="common">Anthracnose fungus</name>
    <name type="synonym">Colletotrichum capsici</name>
    <dbReference type="NCBI Taxonomy" id="5467"/>
    <lineage>
        <taxon>Eukaryota</taxon>
        <taxon>Fungi</taxon>
        <taxon>Dikarya</taxon>
        <taxon>Ascomycota</taxon>
        <taxon>Pezizomycotina</taxon>
        <taxon>Sordariomycetes</taxon>
        <taxon>Hypocreomycetidae</taxon>
        <taxon>Glomerellales</taxon>
        <taxon>Glomerellaceae</taxon>
        <taxon>Colletotrichum</taxon>
        <taxon>Colletotrichum truncatum species complex</taxon>
    </lineage>
</organism>
<keyword evidence="2" id="KW-1185">Reference proteome</keyword>